<evidence type="ECO:0000313" key="2">
    <source>
        <dbReference type="Proteomes" id="UP000000845"/>
    </source>
</evidence>
<dbReference type="RefSeq" id="WP_012861228.1">
    <property type="nucleotide sequence ID" value="NC_013517.1"/>
</dbReference>
<dbReference type="AlphaFoldDB" id="D1AIP8"/>
<dbReference type="HOGENOM" id="CLU_037618_3_1_0"/>
<dbReference type="EMBL" id="CP001739">
    <property type="protein sequence ID" value="ACZ08632.1"/>
    <property type="molecule type" value="Genomic_DNA"/>
</dbReference>
<keyword evidence="2" id="KW-1185">Reference proteome</keyword>
<reference evidence="1 2" key="2">
    <citation type="journal article" date="2010" name="Stand. Genomic Sci.">
        <title>Complete genome sequence of Sebaldella termitidis type strain (NCTC 11300).</title>
        <authorList>
            <person name="Harmon-Smith M."/>
            <person name="Celia L."/>
            <person name="Chertkov O."/>
            <person name="Lapidus A."/>
            <person name="Copeland A."/>
            <person name="Glavina Del Rio T."/>
            <person name="Nolan M."/>
            <person name="Lucas S."/>
            <person name="Tice H."/>
            <person name="Cheng J.F."/>
            <person name="Han C."/>
            <person name="Detter J.C."/>
            <person name="Bruce D."/>
            <person name="Goodwin L."/>
            <person name="Pitluck S."/>
            <person name="Pati A."/>
            <person name="Liolios K."/>
            <person name="Ivanova N."/>
            <person name="Mavromatis K."/>
            <person name="Mikhailova N."/>
            <person name="Chen A."/>
            <person name="Palaniappan K."/>
            <person name="Land M."/>
            <person name="Hauser L."/>
            <person name="Chang Y.J."/>
            <person name="Jeffries C.D."/>
            <person name="Brettin T."/>
            <person name="Goker M."/>
            <person name="Beck B."/>
            <person name="Bristow J."/>
            <person name="Eisen J.A."/>
            <person name="Markowitz V."/>
            <person name="Hugenholtz P."/>
            <person name="Kyrpides N.C."/>
            <person name="Klenk H.P."/>
            <person name="Chen F."/>
        </authorList>
    </citation>
    <scope>NUCLEOTIDE SEQUENCE [LARGE SCALE GENOMIC DNA]</scope>
    <source>
        <strain evidence="2">ATCC 33386 / NCTC 11300</strain>
    </source>
</reference>
<sequence length="267" mass="31231">MKLAVGMLMLLLSFMLMPFNIQVERIPSTVMNKSFNATVITPKTYGKTSKKYSVVYVLHGWLNDYDSMSYHTEIGRLSDEYDFIIVMPDGNLNKWYFDSRINSEFRFGTYVGREVPEYIDKKYRTIKKRSARAVTGYSMGGFGAFNAVFNYPETFGNVGSMSGAVEISGFENKWNLRKVFGNYEENKDLWESAAVKNNLNKFGNKKFNIVISCGDEDFFIDINRELHEKMLEAGIKHTYIERPGRHDWDYWREEIKFQLLFFSNYLK</sequence>
<dbReference type="PANTHER" id="PTHR48098">
    <property type="entry name" value="ENTEROCHELIN ESTERASE-RELATED"/>
    <property type="match status" value="1"/>
</dbReference>
<accession>D1AIP8</accession>
<dbReference type="ESTHER" id="sebte-d1aip8">
    <property type="family name" value="A85-EsteraseD-FGH"/>
</dbReference>
<dbReference type="Gene3D" id="3.40.50.1820">
    <property type="entry name" value="alpha/beta hydrolase"/>
    <property type="match status" value="1"/>
</dbReference>
<dbReference type="eggNOG" id="COG0627">
    <property type="taxonomic scope" value="Bacteria"/>
</dbReference>
<evidence type="ECO:0000313" key="1">
    <source>
        <dbReference type="EMBL" id="ACZ08632.1"/>
    </source>
</evidence>
<dbReference type="Proteomes" id="UP000000845">
    <property type="component" value="Chromosome"/>
</dbReference>
<dbReference type="PANTHER" id="PTHR48098:SF1">
    <property type="entry name" value="DIACYLGLYCEROL ACYLTRANSFERASE_MYCOLYLTRANSFERASE AG85A"/>
    <property type="match status" value="1"/>
</dbReference>
<name>D1AIP8_SEBTE</name>
<gene>
    <name evidence="1" type="ordered locus">Sterm_1774</name>
</gene>
<dbReference type="GO" id="GO:0016747">
    <property type="term" value="F:acyltransferase activity, transferring groups other than amino-acyl groups"/>
    <property type="evidence" value="ECO:0007669"/>
    <property type="project" value="TreeGrafter"/>
</dbReference>
<dbReference type="InterPro" id="IPR029058">
    <property type="entry name" value="AB_hydrolase_fold"/>
</dbReference>
<dbReference type="KEGG" id="str:Sterm_1774"/>
<dbReference type="SUPFAM" id="SSF53474">
    <property type="entry name" value="alpha/beta-Hydrolases"/>
    <property type="match status" value="1"/>
</dbReference>
<proteinExistence type="predicted"/>
<protein>
    <submittedName>
        <fullName evidence="1">Esterase</fullName>
    </submittedName>
</protein>
<dbReference type="STRING" id="526218.Sterm_1774"/>
<reference evidence="2" key="1">
    <citation type="submission" date="2009-09" db="EMBL/GenBank/DDBJ databases">
        <title>The complete chromosome of Sebaldella termitidis ATCC 33386.</title>
        <authorList>
            <consortium name="US DOE Joint Genome Institute (JGI-PGF)"/>
            <person name="Lucas S."/>
            <person name="Copeland A."/>
            <person name="Lapidus A."/>
            <person name="Glavina del Rio T."/>
            <person name="Dalin E."/>
            <person name="Tice H."/>
            <person name="Bruce D."/>
            <person name="Goodwin L."/>
            <person name="Pitluck S."/>
            <person name="Kyrpides N."/>
            <person name="Mavromatis K."/>
            <person name="Ivanova N."/>
            <person name="Mikhailova N."/>
            <person name="Sims D."/>
            <person name="Meincke L."/>
            <person name="Brettin T."/>
            <person name="Detter J.C."/>
            <person name="Han C."/>
            <person name="Larimer F."/>
            <person name="Land M."/>
            <person name="Hauser L."/>
            <person name="Markowitz V."/>
            <person name="Cheng J.F."/>
            <person name="Hugenholtz P."/>
            <person name="Woyke T."/>
            <person name="Wu D."/>
            <person name="Eisen J.A."/>
        </authorList>
    </citation>
    <scope>NUCLEOTIDE SEQUENCE [LARGE SCALE GENOMIC DNA]</scope>
    <source>
        <strain evidence="2">ATCC 33386 / NCTC 11300</strain>
    </source>
</reference>
<dbReference type="Pfam" id="PF00756">
    <property type="entry name" value="Esterase"/>
    <property type="match status" value="1"/>
</dbReference>
<organism evidence="1 2">
    <name type="scientific">Sebaldella termitidis (strain ATCC 33386 / NCTC 11300)</name>
    <dbReference type="NCBI Taxonomy" id="526218"/>
    <lineage>
        <taxon>Bacteria</taxon>
        <taxon>Fusobacteriati</taxon>
        <taxon>Fusobacteriota</taxon>
        <taxon>Fusobacteriia</taxon>
        <taxon>Fusobacteriales</taxon>
        <taxon>Leptotrichiaceae</taxon>
        <taxon>Sebaldella</taxon>
    </lineage>
</organism>
<dbReference type="InterPro" id="IPR000801">
    <property type="entry name" value="Esterase-like"/>
</dbReference>
<dbReference type="InterPro" id="IPR050583">
    <property type="entry name" value="Mycobacterial_A85_antigen"/>
</dbReference>